<proteinExistence type="predicted"/>
<reference evidence="2" key="2">
    <citation type="submission" date="2025-08" db="UniProtKB">
        <authorList>
            <consortium name="RefSeq"/>
        </authorList>
    </citation>
    <scope>IDENTIFICATION</scope>
    <source>
        <tissue evidence="2">Leaf</tissue>
    </source>
</reference>
<dbReference type="RefSeq" id="XP_075092208.1">
    <property type="nucleotide sequence ID" value="XM_075236107.1"/>
</dbReference>
<gene>
    <name evidence="2" type="primary">LOC142172477</name>
</gene>
<dbReference type="Proteomes" id="UP000790787">
    <property type="component" value="Chromosome 18"/>
</dbReference>
<accession>A0AC58T4N8</accession>
<reference evidence="1" key="1">
    <citation type="journal article" date="2014" name="Nat. Commun.">
        <title>The tobacco genome sequence and its comparison with those of tomato and potato.</title>
        <authorList>
            <person name="Sierro N."/>
            <person name="Battey J.N."/>
            <person name="Ouadi S."/>
            <person name="Bakaher N."/>
            <person name="Bovet L."/>
            <person name="Willig A."/>
            <person name="Goepfert S."/>
            <person name="Peitsch M.C."/>
            <person name="Ivanov N.V."/>
        </authorList>
    </citation>
    <scope>NUCLEOTIDE SEQUENCE [LARGE SCALE GENOMIC DNA]</scope>
</reference>
<evidence type="ECO:0000313" key="1">
    <source>
        <dbReference type="Proteomes" id="UP000790787"/>
    </source>
</evidence>
<organism evidence="1 2">
    <name type="scientific">Nicotiana tabacum</name>
    <name type="common">Common tobacco</name>
    <dbReference type="NCBI Taxonomy" id="4097"/>
    <lineage>
        <taxon>Eukaryota</taxon>
        <taxon>Viridiplantae</taxon>
        <taxon>Streptophyta</taxon>
        <taxon>Embryophyta</taxon>
        <taxon>Tracheophyta</taxon>
        <taxon>Spermatophyta</taxon>
        <taxon>Magnoliopsida</taxon>
        <taxon>eudicotyledons</taxon>
        <taxon>Gunneridae</taxon>
        <taxon>Pentapetalae</taxon>
        <taxon>asterids</taxon>
        <taxon>lamiids</taxon>
        <taxon>Solanales</taxon>
        <taxon>Solanaceae</taxon>
        <taxon>Nicotianoideae</taxon>
        <taxon>Nicotianeae</taxon>
        <taxon>Nicotiana</taxon>
    </lineage>
</organism>
<sequence length="103" mass="11474">MATPPSVKEIRSFLGLAGYYHRFINHYAAIAGHLNNFLRKDSFKWADVEQSAFDALKAKLGSTPLLALPDFSREFQVETDASGQGIRAILSQRGHPIAYYSKS</sequence>
<name>A0AC58T4N8_TOBAC</name>
<keyword evidence="1" id="KW-1185">Reference proteome</keyword>
<evidence type="ECO:0000313" key="2">
    <source>
        <dbReference type="RefSeq" id="XP_075092208.1"/>
    </source>
</evidence>
<protein>
    <submittedName>
        <fullName evidence="2">Mitochondrial protein AtMg00860</fullName>
    </submittedName>
</protein>